<dbReference type="PANTHER" id="PTHR45715">
    <property type="entry name" value="ATPASE H+-TRANSPORTING V1 SUBUNIT E1A-RELATED"/>
    <property type="match status" value="1"/>
</dbReference>
<dbReference type="EnsemblMetazoa" id="XM_014406770.2">
    <property type="protein sequence ID" value="XP_014262256.1"/>
    <property type="gene ID" value="LOC106674187"/>
</dbReference>
<feature type="compositionally biased region" description="Basic and acidic residues" evidence="4">
    <location>
        <begin position="316"/>
        <end position="329"/>
    </location>
</feature>
<evidence type="ECO:0000256" key="2">
    <source>
        <dbReference type="ARBA" id="ARBA00022448"/>
    </source>
</evidence>
<proteinExistence type="inferred from homology"/>
<evidence type="ECO:0000313" key="5">
    <source>
        <dbReference type="EnsemblMetazoa" id="XP_014262256.1"/>
    </source>
</evidence>
<dbReference type="Gene3D" id="3.30.2320.30">
    <property type="entry name" value="ATP synthase, E subunit, C-terminal"/>
    <property type="match status" value="1"/>
</dbReference>
<keyword evidence="2" id="KW-0813">Transport</keyword>
<dbReference type="RefSeq" id="XP_014262256.1">
    <property type="nucleotide sequence ID" value="XM_014406770.2"/>
</dbReference>
<name>A0A8I6SAT4_CIMLE</name>
<feature type="region of interest" description="Disordered" evidence="4">
    <location>
        <begin position="295"/>
        <end position="343"/>
    </location>
</feature>
<feature type="region of interest" description="Disordered" evidence="4">
    <location>
        <begin position="250"/>
        <end position="273"/>
    </location>
</feature>
<evidence type="ECO:0000256" key="4">
    <source>
        <dbReference type="SAM" id="MobiDB-lite"/>
    </source>
</evidence>
<accession>A0A8I6SAT4</accession>
<keyword evidence="6" id="KW-1185">Reference proteome</keyword>
<dbReference type="GeneID" id="106674187"/>
<feature type="region of interest" description="Disordered" evidence="4">
    <location>
        <begin position="1"/>
        <end position="26"/>
    </location>
</feature>
<dbReference type="GO" id="GO:0046961">
    <property type="term" value="F:proton-transporting ATPase activity, rotational mechanism"/>
    <property type="evidence" value="ECO:0007669"/>
    <property type="project" value="InterPro"/>
</dbReference>
<dbReference type="InterPro" id="IPR002842">
    <property type="entry name" value="ATPase_V1_Esu"/>
</dbReference>
<keyword evidence="3" id="KW-0406">Ion transport</keyword>
<comment type="similarity">
    <text evidence="1">Belongs to the V-ATPase E subunit family.</text>
</comment>
<reference evidence="5" key="1">
    <citation type="submission" date="2022-01" db="UniProtKB">
        <authorList>
            <consortium name="EnsemblMetazoa"/>
        </authorList>
    </citation>
    <scope>IDENTIFICATION</scope>
</reference>
<evidence type="ECO:0000313" key="6">
    <source>
        <dbReference type="Proteomes" id="UP000494040"/>
    </source>
</evidence>
<evidence type="ECO:0000256" key="3">
    <source>
        <dbReference type="ARBA" id="ARBA00023065"/>
    </source>
</evidence>
<dbReference type="Proteomes" id="UP000494040">
    <property type="component" value="Unassembled WGS sequence"/>
</dbReference>
<feature type="compositionally biased region" description="Polar residues" evidence="4">
    <location>
        <begin position="330"/>
        <end position="343"/>
    </location>
</feature>
<organism evidence="5 6">
    <name type="scientific">Cimex lectularius</name>
    <name type="common">Bed bug</name>
    <name type="synonym">Acanthia lectularia</name>
    <dbReference type="NCBI Taxonomy" id="79782"/>
    <lineage>
        <taxon>Eukaryota</taxon>
        <taxon>Metazoa</taxon>
        <taxon>Ecdysozoa</taxon>
        <taxon>Arthropoda</taxon>
        <taxon>Hexapoda</taxon>
        <taxon>Insecta</taxon>
        <taxon>Pterygota</taxon>
        <taxon>Neoptera</taxon>
        <taxon>Paraneoptera</taxon>
        <taxon>Hemiptera</taxon>
        <taxon>Heteroptera</taxon>
        <taxon>Panheteroptera</taxon>
        <taxon>Cimicomorpha</taxon>
        <taxon>Cimicidae</taxon>
        <taxon>Cimex</taxon>
    </lineage>
</organism>
<feature type="region of interest" description="Disordered" evidence="4">
    <location>
        <begin position="380"/>
        <end position="401"/>
    </location>
</feature>
<dbReference type="OrthoDB" id="20825at2759"/>
<sequence length="434" mass="49692">MRRKSSPRRSVDTSLHKGPLNPKESRDRINEMIKHIELVIEKRLAQLEAEEESAIEKCRAEVLEAPMKEIEENIRKRENLTVKETKFHYVNTISKSRIEILKAIENYINEIKKEVKHRIFCRLEVDFETLMKPLLFQGLLLMLEREVSVRVRYSDMHKVKSFFDSAVQFYYKKTNDELKIKIDELYLLETERGRMVLYNKGKTVMVVMDLLEKVDRVGSRILPILLKNILAGKMTMSHVNRQSVQSDTNITSVKMVLPPKQKSPTSAKKSETIDESEFLPKQISFGLGISKSSTFTSVPSASRRSPKRQCSKSKSKKEVSGKSAHDNREVPTTSKTAIQNTDTECGDDDIYRRRRCCKKQPSNLAIVDYEPKEVIPNSNFGRIDFPNSPAAPRKKSFINEGADVDPIESEIISLNSKMADGDSAHGSVQKNVRK</sequence>
<dbReference type="SUPFAM" id="SSF160527">
    <property type="entry name" value="V-type ATPase subunit E-like"/>
    <property type="match status" value="1"/>
</dbReference>
<evidence type="ECO:0000256" key="1">
    <source>
        <dbReference type="ARBA" id="ARBA00005901"/>
    </source>
</evidence>
<dbReference type="GO" id="GO:0033178">
    <property type="term" value="C:proton-transporting two-sector ATPase complex, catalytic domain"/>
    <property type="evidence" value="ECO:0007669"/>
    <property type="project" value="InterPro"/>
</dbReference>
<dbReference type="AlphaFoldDB" id="A0A8I6SAT4"/>
<protein>
    <submittedName>
        <fullName evidence="5">Uncharacterized protein</fullName>
    </submittedName>
</protein>
<dbReference type="InterPro" id="IPR038495">
    <property type="entry name" value="ATPase_E_C"/>
</dbReference>
<dbReference type="Pfam" id="PF01991">
    <property type="entry name" value="vATP-synt_E"/>
    <property type="match status" value="1"/>
</dbReference>
<feature type="compositionally biased region" description="Basic residues" evidence="4">
    <location>
        <begin position="304"/>
        <end position="315"/>
    </location>
</feature>